<feature type="compositionally biased region" description="Low complexity" evidence="1">
    <location>
        <begin position="89"/>
        <end position="100"/>
    </location>
</feature>
<sequence>MRENNSDREATLSRRGVLAATGTTSIALVAGCSSDDGAGTDDGDEDSAVTEDGETSTGDGAMSTEDSTPTEDGAMSTEDGETPTEDDTSSSPATGTASSSVEELTIVDHEPDLDYFGNDDAFGVALTMENDGEQETDLDRYFYSIVPYDVDGNDVSETYTGTSFGDKPTTIGPGEQLTFVPFVNLKTSASEVDRYELQLSCRSSVGSESDAAYCQ</sequence>
<evidence type="ECO:0000313" key="3">
    <source>
        <dbReference type="Proteomes" id="UP000783863"/>
    </source>
</evidence>
<evidence type="ECO:0000313" key="2">
    <source>
        <dbReference type="EMBL" id="MBX0303954.1"/>
    </source>
</evidence>
<proteinExistence type="predicted"/>
<protein>
    <recommendedName>
        <fullName evidence="4">DUF4352 domain-containing protein</fullName>
    </recommendedName>
</protein>
<accession>A0A8J7YIY4</accession>
<dbReference type="EMBL" id="RKLQ01000002">
    <property type="protein sequence ID" value="MBX0303954.1"/>
    <property type="molecule type" value="Genomic_DNA"/>
</dbReference>
<reference evidence="2" key="1">
    <citation type="submission" date="2021-06" db="EMBL/GenBank/DDBJ databases">
        <title>Halomicroarcula sp. F24A a new haloarchaeum isolated from saline soil.</title>
        <authorList>
            <person name="Duran-Viseras A."/>
            <person name="Sanchez-Porro C."/>
            <person name="Ventosa A."/>
        </authorList>
    </citation>
    <scope>NUCLEOTIDE SEQUENCE</scope>
    <source>
        <strain evidence="2">F24A</strain>
    </source>
</reference>
<feature type="region of interest" description="Disordered" evidence="1">
    <location>
        <begin position="1"/>
        <end position="103"/>
    </location>
</feature>
<organism evidence="2 3">
    <name type="scientific">Haloarcula salinisoli</name>
    <dbReference type="NCBI Taxonomy" id="2487746"/>
    <lineage>
        <taxon>Archaea</taxon>
        <taxon>Methanobacteriati</taxon>
        <taxon>Methanobacteriota</taxon>
        <taxon>Stenosarchaea group</taxon>
        <taxon>Halobacteria</taxon>
        <taxon>Halobacteriales</taxon>
        <taxon>Haloarculaceae</taxon>
        <taxon>Haloarcula</taxon>
    </lineage>
</organism>
<feature type="compositionally biased region" description="Acidic residues" evidence="1">
    <location>
        <begin position="78"/>
        <end position="88"/>
    </location>
</feature>
<evidence type="ECO:0008006" key="4">
    <source>
        <dbReference type="Google" id="ProtNLM"/>
    </source>
</evidence>
<dbReference type="AlphaFoldDB" id="A0A8J7YIY4"/>
<feature type="compositionally biased region" description="Basic and acidic residues" evidence="1">
    <location>
        <begin position="1"/>
        <end position="12"/>
    </location>
</feature>
<evidence type="ECO:0000256" key="1">
    <source>
        <dbReference type="SAM" id="MobiDB-lite"/>
    </source>
</evidence>
<dbReference type="RefSeq" id="WP_220588192.1">
    <property type="nucleotide sequence ID" value="NZ_RKLQ01000002.1"/>
</dbReference>
<comment type="caution">
    <text evidence="2">The sequence shown here is derived from an EMBL/GenBank/DDBJ whole genome shotgun (WGS) entry which is preliminary data.</text>
</comment>
<dbReference type="Proteomes" id="UP000783863">
    <property type="component" value="Unassembled WGS sequence"/>
</dbReference>
<name>A0A8J7YIY4_9EURY</name>
<keyword evidence="3" id="KW-1185">Reference proteome</keyword>
<gene>
    <name evidence="2" type="ORF">EGD98_09775</name>
</gene>
<feature type="compositionally biased region" description="Acidic residues" evidence="1">
    <location>
        <begin position="38"/>
        <end position="54"/>
    </location>
</feature>
<dbReference type="PROSITE" id="PS51257">
    <property type="entry name" value="PROKAR_LIPOPROTEIN"/>
    <property type="match status" value="1"/>
</dbReference>